<dbReference type="PROSITE" id="PS01116">
    <property type="entry name" value="XANTH_URACIL_PERMASE"/>
    <property type="match status" value="1"/>
</dbReference>
<dbReference type="GO" id="GO:0015205">
    <property type="term" value="F:nucleobase transmembrane transporter activity"/>
    <property type="evidence" value="ECO:0007669"/>
    <property type="project" value="UniProtKB-ARBA"/>
</dbReference>
<keyword evidence="4" id="KW-0812">Transmembrane</keyword>
<evidence type="ECO:0000256" key="5">
    <source>
        <dbReference type="ARBA" id="ARBA00022989"/>
    </source>
</evidence>
<dbReference type="NCBIfam" id="NF037981">
    <property type="entry name" value="NCS2_1"/>
    <property type="match status" value="1"/>
</dbReference>
<dbReference type="InterPro" id="IPR006043">
    <property type="entry name" value="NCS2"/>
</dbReference>
<dbReference type="EMBL" id="CP016757">
    <property type="protein sequence ID" value="ANZ46073.1"/>
    <property type="molecule type" value="Genomic_DNA"/>
</dbReference>
<name>A0A1B2I7Y7_9BACT</name>
<keyword evidence="5" id="KW-1133">Transmembrane helix</keyword>
<keyword evidence="3" id="KW-0813">Transport</keyword>
<proteinExistence type="inferred from homology"/>
<accession>A0A1B2I7Y7</accession>
<dbReference type="PANTHER" id="PTHR11119">
    <property type="entry name" value="XANTHINE-URACIL / VITAMIN C PERMEASE FAMILY MEMBER"/>
    <property type="match status" value="1"/>
</dbReference>
<evidence type="ECO:0000313" key="8">
    <source>
        <dbReference type="Proteomes" id="UP000093044"/>
    </source>
</evidence>
<evidence type="ECO:0000256" key="1">
    <source>
        <dbReference type="ARBA" id="ARBA00004141"/>
    </source>
</evidence>
<dbReference type="KEGG" id="cpor:BED41_13790"/>
<evidence type="ECO:0000256" key="6">
    <source>
        <dbReference type="ARBA" id="ARBA00023136"/>
    </source>
</evidence>
<dbReference type="AlphaFoldDB" id="A0A1B2I7Y7"/>
<dbReference type="Pfam" id="PF00860">
    <property type="entry name" value="Xan_ur_permease"/>
    <property type="match status" value="1"/>
</dbReference>
<dbReference type="GO" id="GO:0005886">
    <property type="term" value="C:plasma membrane"/>
    <property type="evidence" value="ECO:0007669"/>
    <property type="project" value="UniProtKB-ARBA"/>
</dbReference>
<evidence type="ECO:0000256" key="3">
    <source>
        <dbReference type="ARBA" id="ARBA00022448"/>
    </source>
</evidence>
<dbReference type="STRING" id="1197717.BED41_13790"/>
<keyword evidence="8" id="KW-1185">Reference proteome</keyword>
<gene>
    <name evidence="7" type="ORF">BED41_13790</name>
</gene>
<dbReference type="Proteomes" id="UP000093044">
    <property type="component" value="Chromosome"/>
</dbReference>
<organism evidence="7 8">
    <name type="scientific">Cloacibacillus porcorum</name>
    <dbReference type="NCBI Taxonomy" id="1197717"/>
    <lineage>
        <taxon>Bacteria</taxon>
        <taxon>Thermotogati</taxon>
        <taxon>Synergistota</taxon>
        <taxon>Synergistia</taxon>
        <taxon>Synergistales</taxon>
        <taxon>Synergistaceae</taxon>
        <taxon>Cloacibacillus</taxon>
    </lineage>
</organism>
<evidence type="ECO:0000256" key="4">
    <source>
        <dbReference type="ARBA" id="ARBA00022692"/>
    </source>
</evidence>
<comment type="similarity">
    <text evidence="2">Belongs to the nucleobase:cation symporter-2 (NCS2) (TC 2.A.40) family.</text>
</comment>
<sequence>MAKKKLVYGIDDRPPTPILILAGAQHVLTLFGATTLVPLIFGPAMGMTTQQIGAFIGCVYFSMGIATLIQTHPKLGSGLPIVQGSSFSFIPPIMTIIGAYKSLGPDVIMQYVGGALFAGGLVLSLLGYSKLIGRIRKIITPVVIGPTIMAIGFSLAPTAIQFNAANFWPISLLVVAMVFFFSLVSKNKYFNIFAVLGSIVIAYLICLALSLSGVFAAGHPAYINLQSVYDAPWLRYKLFMPWGAPKFSGLAIGAIAAGFFCVMIESIGDYHNCSYAAGIDDPTPEQINRGIGAEGMCCALSGLLGSVGTTSYTENIGLIGLTGVASRHVVRAGAVILILLSLIGKLGALIATMPSPVIGGAYITLFGTIGALGIQNLMRADMGSQRNVLIVGFAFLMALGLPGWVEPNQALFTGFFGTTFGGMIWAVLKTPMAVAGILAAICDNLIPGTPQERGITGGVEEAQENVKKPKA</sequence>
<dbReference type="GeneID" id="83058918"/>
<keyword evidence="6" id="KW-0472">Membrane</keyword>
<protein>
    <submittedName>
        <fullName evidence="7">Xanthine permease</fullName>
    </submittedName>
</protein>
<dbReference type="RefSeq" id="WP_066747540.1">
    <property type="nucleotide sequence ID" value="NZ_CALCLR010000076.1"/>
</dbReference>
<reference evidence="7" key="1">
    <citation type="submission" date="2016-08" db="EMBL/GenBank/DDBJ databases">
        <title>Complete genome of Cloacibacillus porcorum.</title>
        <authorList>
            <person name="Looft T."/>
            <person name="Bayles D.O."/>
            <person name="Alt D.P."/>
        </authorList>
    </citation>
    <scope>NUCLEOTIDE SEQUENCE [LARGE SCALE GENOMIC DNA]</scope>
    <source>
        <strain evidence="7">CL-84</strain>
    </source>
</reference>
<dbReference type="InterPro" id="IPR006042">
    <property type="entry name" value="Xan_ur_permease"/>
</dbReference>
<evidence type="ECO:0000313" key="7">
    <source>
        <dbReference type="EMBL" id="ANZ46073.1"/>
    </source>
</evidence>
<dbReference type="OrthoDB" id="9805749at2"/>
<comment type="subcellular location">
    <subcellularLocation>
        <location evidence="1">Membrane</location>
        <topology evidence="1">Multi-pass membrane protein</topology>
    </subcellularLocation>
</comment>
<evidence type="ECO:0000256" key="2">
    <source>
        <dbReference type="ARBA" id="ARBA00008821"/>
    </source>
</evidence>